<dbReference type="AlphaFoldDB" id="A0A8H7T5F4"/>
<dbReference type="Proteomes" id="UP000664132">
    <property type="component" value="Unassembled WGS sequence"/>
</dbReference>
<evidence type="ECO:0000313" key="2">
    <source>
        <dbReference type="EMBL" id="KAG4413769.1"/>
    </source>
</evidence>
<evidence type="ECO:0000256" key="1">
    <source>
        <dbReference type="SAM" id="Phobius"/>
    </source>
</evidence>
<comment type="caution">
    <text evidence="2">The sequence shown here is derived from an EMBL/GenBank/DDBJ whole genome shotgun (WGS) entry which is preliminary data.</text>
</comment>
<feature type="transmembrane region" description="Helical" evidence="1">
    <location>
        <begin position="210"/>
        <end position="231"/>
    </location>
</feature>
<protein>
    <submittedName>
        <fullName evidence="2">Uncharacterized protein</fullName>
    </submittedName>
</protein>
<organism evidence="2 3">
    <name type="scientific">Cadophora malorum</name>
    <dbReference type="NCBI Taxonomy" id="108018"/>
    <lineage>
        <taxon>Eukaryota</taxon>
        <taxon>Fungi</taxon>
        <taxon>Dikarya</taxon>
        <taxon>Ascomycota</taxon>
        <taxon>Pezizomycotina</taxon>
        <taxon>Leotiomycetes</taxon>
        <taxon>Helotiales</taxon>
        <taxon>Ploettnerulaceae</taxon>
        <taxon>Cadophora</taxon>
    </lineage>
</organism>
<keyword evidence="1" id="KW-0812">Transmembrane</keyword>
<dbReference type="OrthoDB" id="5425247at2759"/>
<accession>A0A8H7T5F4</accession>
<proteinExistence type="predicted"/>
<keyword evidence="3" id="KW-1185">Reference proteome</keyword>
<reference evidence="2" key="1">
    <citation type="submission" date="2021-02" db="EMBL/GenBank/DDBJ databases">
        <title>Genome sequence Cadophora malorum strain M34.</title>
        <authorList>
            <person name="Stefanovic E."/>
            <person name="Vu D."/>
            <person name="Scully C."/>
            <person name="Dijksterhuis J."/>
            <person name="Roader J."/>
            <person name="Houbraken J."/>
        </authorList>
    </citation>
    <scope>NUCLEOTIDE SEQUENCE</scope>
    <source>
        <strain evidence="2">M34</strain>
    </source>
</reference>
<keyword evidence="1" id="KW-1133">Transmembrane helix</keyword>
<gene>
    <name evidence="2" type="ORF">IFR04_013080</name>
</gene>
<name>A0A8H7T5F4_9HELO</name>
<dbReference type="EMBL" id="JAFJYH010000296">
    <property type="protein sequence ID" value="KAG4413769.1"/>
    <property type="molecule type" value="Genomic_DNA"/>
</dbReference>
<sequence>MSIPDMIRDVATKDGVVLKTNYPLGSSVSVTPEMKQAYERGDYAAIQKQRDLQSNDLAPIFENIRQRAENAFFRMLNPSDNTVYYMSIAGPASKPVSYMWVYLPPDVQAPEPSEGFKLSPVAQFGHYSVNGKSMGITMSTWDNVAANIASLMTIAIVRTIAKVIQLRIAGKTWSVAVKEAISTVGKQLIASNAVTATTWKSIAAKIGRTIRGMVVTAVAYYLIMFILDWVLKKFTVAVNIYNWDPDHNYIISEEYKDNAKIEDGEPFTATGLPSKADEIVLPDGFPQPPLDLVYQYVAMVYTNDQQFFEGLGMAFRVQSEDKSTAFCMKYLCSRVHDNQLGITAGASGNLKSYYDDIGAWAPIGNYNASTTIPGTNVPISCVTNKLNFAEDGLFEFDVHIGIQPPANAKISRSDVPHRVVLTPVEATVPEEKTFVVLPNGKEAMVAPREL</sequence>
<evidence type="ECO:0000313" key="3">
    <source>
        <dbReference type="Proteomes" id="UP000664132"/>
    </source>
</evidence>
<keyword evidence="1" id="KW-0472">Membrane</keyword>